<evidence type="ECO:0000256" key="6">
    <source>
        <dbReference type="SAM" id="Phobius"/>
    </source>
</evidence>
<evidence type="ECO:0000313" key="8">
    <source>
        <dbReference type="EMBL" id="AJC19466.1"/>
    </source>
</evidence>
<dbReference type="EMBL" id="CP010310">
    <property type="protein sequence ID" value="AJC19466.1"/>
    <property type="molecule type" value="Genomic_DNA"/>
</dbReference>
<dbReference type="RefSeq" id="WP_039404631.1">
    <property type="nucleotide sequence ID" value="NZ_CP010310.2"/>
</dbReference>
<dbReference type="AlphaFoldDB" id="A0AAJ5D2A2"/>
<evidence type="ECO:0000256" key="3">
    <source>
        <dbReference type="ARBA" id="ARBA00022692"/>
    </source>
</evidence>
<dbReference type="InterPro" id="IPR051311">
    <property type="entry name" value="DedA_domain"/>
</dbReference>
<dbReference type="EMBL" id="UGSJ01000001">
    <property type="protein sequence ID" value="SUA92497.1"/>
    <property type="molecule type" value="Genomic_DNA"/>
</dbReference>
<feature type="transmembrane region" description="Helical" evidence="6">
    <location>
        <begin position="140"/>
        <end position="160"/>
    </location>
</feature>
<evidence type="ECO:0000256" key="1">
    <source>
        <dbReference type="ARBA" id="ARBA00004651"/>
    </source>
</evidence>
<sequence>MSPAELSQLFMGYGLLGGFAIGLLEKLVPIAPSYLVLMFLGFVEGSAASLSMLILASALGSLAGTMVWYLVGRCVGEGRVSRLVGRYGRYVHFSTATYDHLVGSFRRNARVATFVGQLIPVVRLYLALPAGVLRIGMGRFVPSAAAGILIYNAIFMTIGFVLRGSAHEPLSIGGWVMGVLAGMEITGLILANRWAAKAKAVDCRAPASTL</sequence>
<keyword evidence="3 6" id="KW-0812">Transmembrane</keyword>
<dbReference type="GO" id="GO:0005886">
    <property type="term" value="C:plasma membrane"/>
    <property type="evidence" value="ECO:0007669"/>
    <property type="project" value="UniProtKB-SubCell"/>
</dbReference>
<evidence type="ECO:0000313" key="11">
    <source>
        <dbReference type="Proteomes" id="UP000254589"/>
    </source>
</evidence>
<evidence type="ECO:0000313" key="9">
    <source>
        <dbReference type="EMBL" id="SUA92497.1"/>
    </source>
</evidence>
<keyword evidence="2" id="KW-1003">Cell membrane</keyword>
<keyword evidence="4 6" id="KW-1133">Transmembrane helix</keyword>
<dbReference type="InterPro" id="IPR032816">
    <property type="entry name" value="VTT_dom"/>
</dbReference>
<reference evidence="8" key="2">
    <citation type="submission" date="2016-11" db="EMBL/GenBank/DDBJ databases">
        <title>Complete Genome Sequencing of Pandoraea pulmonicola DSM 16583.</title>
        <authorList>
            <person name="Chan K.-G."/>
        </authorList>
    </citation>
    <scope>NUCLEOTIDE SEQUENCE</scope>
    <source>
        <strain evidence="8">DSM 16583</strain>
    </source>
</reference>
<feature type="domain" description="VTT" evidence="7">
    <location>
        <begin position="32"/>
        <end position="159"/>
    </location>
</feature>
<dbReference type="Proteomes" id="UP000035086">
    <property type="component" value="Chromosome"/>
</dbReference>
<keyword evidence="5 6" id="KW-0472">Membrane</keyword>
<proteinExistence type="predicted"/>
<protein>
    <submittedName>
        <fullName evidence="9">SNARE associated Golgi protein</fullName>
    </submittedName>
</protein>
<dbReference type="Proteomes" id="UP000254589">
    <property type="component" value="Unassembled WGS sequence"/>
</dbReference>
<reference evidence="9 11" key="3">
    <citation type="submission" date="2018-06" db="EMBL/GenBank/DDBJ databases">
        <authorList>
            <consortium name="Pathogen Informatics"/>
            <person name="Doyle S."/>
        </authorList>
    </citation>
    <scope>NUCLEOTIDE SEQUENCE [LARGE SCALE GENOMIC DNA]</scope>
    <source>
        <strain evidence="9 11">NCTC13159</strain>
    </source>
</reference>
<reference evidence="10" key="1">
    <citation type="submission" date="2014-12" db="EMBL/GenBank/DDBJ databases">
        <title>Complete Genome Sequencing of Pandoraea pulmonicola DSM 16583.</title>
        <authorList>
            <person name="Chan K.-G."/>
        </authorList>
    </citation>
    <scope>NUCLEOTIDE SEQUENCE [LARGE SCALE GENOMIC DNA]</scope>
    <source>
        <strain evidence="10">DSM 16583</strain>
    </source>
</reference>
<evidence type="ECO:0000313" key="10">
    <source>
        <dbReference type="Proteomes" id="UP000035086"/>
    </source>
</evidence>
<name>A0AAJ5D2A2_PANPU</name>
<dbReference type="Pfam" id="PF09335">
    <property type="entry name" value="VTT_dom"/>
    <property type="match status" value="1"/>
</dbReference>
<evidence type="ECO:0000256" key="2">
    <source>
        <dbReference type="ARBA" id="ARBA00022475"/>
    </source>
</evidence>
<keyword evidence="10" id="KW-1185">Reference proteome</keyword>
<accession>A0AAJ5D2A2</accession>
<dbReference type="PANTHER" id="PTHR42709">
    <property type="entry name" value="ALKALINE PHOSPHATASE LIKE PROTEIN"/>
    <property type="match status" value="1"/>
</dbReference>
<dbReference type="PANTHER" id="PTHR42709:SF6">
    <property type="entry name" value="UNDECAPRENYL PHOSPHATE TRANSPORTER A"/>
    <property type="match status" value="1"/>
</dbReference>
<evidence type="ECO:0000256" key="5">
    <source>
        <dbReference type="ARBA" id="ARBA00023136"/>
    </source>
</evidence>
<dbReference type="KEGG" id="ppul:RO07_01310"/>
<organism evidence="9 11">
    <name type="scientific">Pandoraea pulmonicola</name>
    <dbReference type="NCBI Taxonomy" id="93221"/>
    <lineage>
        <taxon>Bacteria</taxon>
        <taxon>Pseudomonadati</taxon>
        <taxon>Pseudomonadota</taxon>
        <taxon>Betaproteobacteria</taxon>
        <taxon>Burkholderiales</taxon>
        <taxon>Burkholderiaceae</taxon>
        <taxon>Pandoraea</taxon>
    </lineage>
</organism>
<evidence type="ECO:0000256" key="4">
    <source>
        <dbReference type="ARBA" id="ARBA00022989"/>
    </source>
</evidence>
<evidence type="ECO:0000259" key="7">
    <source>
        <dbReference type="Pfam" id="PF09335"/>
    </source>
</evidence>
<feature type="transmembrane region" description="Helical" evidence="6">
    <location>
        <begin position="172"/>
        <end position="191"/>
    </location>
</feature>
<gene>
    <name evidence="9" type="ORF">NCTC13159_04029</name>
    <name evidence="8" type="ORF">RO07_01310</name>
</gene>
<comment type="subcellular location">
    <subcellularLocation>
        <location evidence="1">Cell membrane</location>
        <topology evidence="1">Multi-pass membrane protein</topology>
    </subcellularLocation>
</comment>
<feature type="transmembrane region" description="Helical" evidence="6">
    <location>
        <begin position="6"/>
        <end position="24"/>
    </location>
</feature>